<dbReference type="InterPro" id="IPR015815">
    <property type="entry name" value="HIBADH-related"/>
</dbReference>
<dbReference type="Pfam" id="PF03446">
    <property type="entry name" value="NAD_binding_2"/>
    <property type="match status" value="1"/>
</dbReference>
<reference evidence="7 8" key="1">
    <citation type="submission" date="2020-07" db="EMBL/GenBank/DDBJ databases">
        <title>Alkalicella. sp. LB2 genome.</title>
        <authorList>
            <person name="Postec A."/>
            <person name="Quemeneur M."/>
        </authorList>
    </citation>
    <scope>NUCLEOTIDE SEQUENCE [LARGE SCALE GENOMIC DNA]</scope>
    <source>
        <strain evidence="7 8">LB2</strain>
    </source>
</reference>
<gene>
    <name evidence="7" type="ORF">HYG86_14495</name>
</gene>
<dbReference type="PANTHER" id="PTHR22981:SF7">
    <property type="entry name" value="3-HYDROXYISOBUTYRATE DEHYDROGENASE, MITOCHONDRIAL"/>
    <property type="match status" value="1"/>
</dbReference>
<dbReference type="Gene3D" id="3.40.50.720">
    <property type="entry name" value="NAD(P)-binding Rossmann-like Domain"/>
    <property type="match status" value="1"/>
</dbReference>
<sequence>MRIGFIGLGAMGKGMATNLVKSVNQLVVYDINIAVVNELKELGAEVAKSPKDLAEKVDVIMTSLPNSQIVQMTMLGENGVLEGAKPGSVIVDFSSITPKTIQHIAREANKKDIEVLDAPVSGGQIGAEKGTLTIMVGGKEEVLNKILPLLNCVGTSIKHVGDVGAGDTIKLVNNLLLGVNMAAVSEALTLGVKAGLKPEILYDVISQSSGNSYALKAKYEKFIAKGNFEPGFMIDLQYKDLQLAIDTAKDLQFPLLIGNLAQQLYEIARAEGNGNKDISAIINTFENWGQVKVREREAE</sequence>
<protein>
    <submittedName>
        <fullName evidence="7">NAD(P)-dependent oxidoreductase</fullName>
    </submittedName>
</protein>
<comment type="similarity">
    <text evidence="1">Belongs to the HIBADH-related family.</text>
</comment>
<dbReference type="GO" id="GO:0050661">
    <property type="term" value="F:NADP binding"/>
    <property type="evidence" value="ECO:0007669"/>
    <property type="project" value="InterPro"/>
</dbReference>
<evidence type="ECO:0000259" key="6">
    <source>
        <dbReference type="Pfam" id="PF14833"/>
    </source>
</evidence>
<dbReference type="InterPro" id="IPR013328">
    <property type="entry name" value="6PGD_dom2"/>
</dbReference>
<dbReference type="PANTHER" id="PTHR22981">
    <property type="entry name" value="3-HYDROXYISOBUTYRATE DEHYDROGENASE-RELATED"/>
    <property type="match status" value="1"/>
</dbReference>
<dbReference type="Pfam" id="PF14833">
    <property type="entry name" value="NAD_binding_11"/>
    <property type="match status" value="1"/>
</dbReference>
<dbReference type="Gene3D" id="1.10.1040.10">
    <property type="entry name" value="N-(1-d-carboxylethyl)-l-norvaline Dehydrogenase, domain 2"/>
    <property type="match status" value="1"/>
</dbReference>
<dbReference type="RefSeq" id="WP_213166292.1">
    <property type="nucleotide sequence ID" value="NZ_CP058559.1"/>
</dbReference>
<evidence type="ECO:0000256" key="3">
    <source>
        <dbReference type="ARBA" id="ARBA00023027"/>
    </source>
</evidence>
<dbReference type="SUPFAM" id="SSF51735">
    <property type="entry name" value="NAD(P)-binding Rossmann-fold domains"/>
    <property type="match status" value="1"/>
</dbReference>
<dbReference type="InterPro" id="IPR008927">
    <property type="entry name" value="6-PGluconate_DH-like_C_sf"/>
</dbReference>
<dbReference type="Proteomes" id="UP000516160">
    <property type="component" value="Chromosome"/>
</dbReference>
<dbReference type="SUPFAM" id="SSF48179">
    <property type="entry name" value="6-phosphogluconate dehydrogenase C-terminal domain-like"/>
    <property type="match status" value="1"/>
</dbReference>
<keyword evidence="8" id="KW-1185">Reference proteome</keyword>
<dbReference type="InterPro" id="IPR029154">
    <property type="entry name" value="HIBADH-like_NADP-bd"/>
</dbReference>
<dbReference type="PROSITE" id="PS00895">
    <property type="entry name" value="3_HYDROXYISOBUT_DH"/>
    <property type="match status" value="1"/>
</dbReference>
<feature type="domain" description="6-phosphogluconate dehydrogenase NADP-binding" evidence="5">
    <location>
        <begin position="2"/>
        <end position="161"/>
    </location>
</feature>
<evidence type="ECO:0000313" key="8">
    <source>
        <dbReference type="Proteomes" id="UP000516160"/>
    </source>
</evidence>
<dbReference type="PIRSF" id="PIRSF000103">
    <property type="entry name" value="HIBADH"/>
    <property type="match status" value="1"/>
</dbReference>
<evidence type="ECO:0000256" key="2">
    <source>
        <dbReference type="ARBA" id="ARBA00023002"/>
    </source>
</evidence>
<dbReference type="EMBL" id="CP058559">
    <property type="protein sequence ID" value="QNO15891.1"/>
    <property type="molecule type" value="Genomic_DNA"/>
</dbReference>
<dbReference type="GO" id="GO:0051287">
    <property type="term" value="F:NAD binding"/>
    <property type="evidence" value="ECO:0007669"/>
    <property type="project" value="InterPro"/>
</dbReference>
<organism evidence="7 8">
    <name type="scientific">Alkalicella caledoniensis</name>
    <dbReference type="NCBI Taxonomy" id="2731377"/>
    <lineage>
        <taxon>Bacteria</taxon>
        <taxon>Bacillati</taxon>
        <taxon>Bacillota</taxon>
        <taxon>Clostridia</taxon>
        <taxon>Eubacteriales</taxon>
        <taxon>Proteinivoracaceae</taxon>
        <taxon>Alkalicella</taxon>
    </lineage>
</organism>
<dbReference type="GO" id="GO:0016054">
    <property type="term" value="P:organic acid catabolic process"/>
    <property type="evidence" value="ECO:0007669"/>
    <property type="project" value="UniProtKB-ARBA"/>
</dbReference>
<feature type="domain" description="3-hydroxyisobutyrate dehydrogenase-like NAD-binding" evidence="6">
    <location>
        <begin position="164"/>
        <end position="283"/>
    </location>
</feature>
<dbReference type="InterPro" id="IPR006115">
    <property type="entry name" value="6PGDH_NADP-bd"/>
</dbReference>
<name>A0A7G9WB29_ALKCA</name>
<dbReference type="AlphaFoldDB" id="A0A7G9WB29"/>
<evidence type="ECO:0000313" key="7">
    <source>
        <dbReference type="EMBL" id="QNO15891.1"/>
    </source>
</evidence>
<keyword evidence="3" id="KW-0520">NAD</keyword>
<evidence type="ECO:0000256" key="4">
    <source>
        <dbReference type="PIRSR" id="PIRSR000103-1"/>
    </source>
</evidence>
<feature type="active site" evidence="4">
    <location>
        <position position="170"/>
    </location>
</feature>
<dbReference type="GO" id="GO:0016616">
    <property type="term" value="F:oxidoreductase activity, acting on the CH-OH group of donors, NAD or NADP as acceptor"/>
    <property type="evidence" value="ECO:0007669"/>
    <property type="project" value="TreeGrafter"/>
</dbReference>
<dbReference type="InterPro" id="IPR002204">
    <property type="entry name" value="3-OH-isobutyrate_DH-rel_CS"/>
</dbReference>
<proteinExistence type="inferred from homology"/>
<evidence type="ECO:0000259" key="5">
    <source>
        <dbReference type="Pfam" id="PF03446"/>
    </source>
</evidence>
<evidence type="ECO:0000256" key="1">
    <source>
        <dbReference type="ARBA" id="ARBA00009080"/>
    </source>
</evidence>
<dbReference type="InterPro" id="IPR036291">
    <property type="entry name" value="NAD(P)-bd_dom_sf"/>
</dbReference>
<accession>A0A7G9WB29</accession>
<keyword evidence="2" id="KW-0560">Oxidoreductase</keyword>
<dbReference type="KEGG" id="acae:HYG86_14495"/>